<dbReference type="Pfam" id="PF08541">
    <property type="entry name" value="ACP_syn_III_C"/>
    <property type="match status" value="1"/>
</dbReference>
<feature type="region of interest" description="ACP-binding" evidence="10">
    <location>
        <begin position="246"/>
        <end position="250"/>
    </location>
</feature>
<dbReference type="InterPro" id="IPR013751">
    <property type="entry name" value="ACP_syn_III_N"/>
</dbReference>
<evidence type="ECO:0000256" key="9">
    <source>
        <dbReference type="ARBA" id="ARBA00023315"/>
    </source>
</evidence>
<keyword evidence="7 10" id="KW-0275">Fatty acid biosynthesis</keyword>
<dbReference type="PANTHER" id="PTHR34069:SF2">
    <property type="entry name" value="BETA-KETOACYL-[ACYL-CARRIER-PROTEIN] SYNTHASE III"/>
    <property type="match status" value="1"/>
</dbReference>
<organism evidence="13 14">
    <name type="scientific">Candidatus Blochmannia ocreatus</name>
    <name type="common">nom. nud.</name>
    <dbReference type="NCBI Taxonomy" id="251538"/>
    <lineage>
        <taxon>Bacteria</taxon>
        <taxon>Pseudomonadati</taxon>
        <taxon>Pseudomonadota</taxon>
        <taxon>Gammaproteobacteria</taxon>
        <taxon>Enterobacterales</taxon>
        <taxon>Enterobacteriaceae</taxon>
        <taxon>ant endosymbionts</taxon>
        <taxon>Candidatus Blochmanniella</taxon>
    </lineage>
</organism>
<evidence type="ECO:0000256" key="3">
    <source>
        <dbReference type="ARBA" id="ARBA00022516"/>
    </source>
</evidence>
<dbReference type="PANTHER" id="PTHR34069">
    <property type="entry name" value="3-OXOACYL-[ACYL-CARRIER-PROTEIN] SYNTHASE 3"/>
    <property type="match status" value="1"/>
</dbReference>
<comment type="domain">
    <text evidence="10">The last Arg residue of the ACP-binding site is essential for the weak association between ACP/AcpP and FabH.</text>
</comment>
<name>A0ABY4SSP8_9ENTR</name>
<evidence type="ECO:0000256" key="6">
    <source>
        <dbReference type="ARBA" id="ARBA00023098"/>
    </source>
</evidence>
<feature type="active site" evidence="10">
    <location>
        <position position="112"/>
    </location>
</feature>
<reference evidence="13" key="1">
    <citation type="submission" date="2022-05" db="EMBL/GenBank/DDBJ databases">
        <title>Impact of host demography and evolutionary history on endosymbiont molecular evolution: a test in carpenter ants (Genus Camponotus) and their Blochmannia endosymbionts.</title>
        <authorList>
            <person name="Manthey J.D."/>
            <person name="Giron J.C."/>
            <person name="Hruska J.P."/>
        </authorList>
    </citation>
    <scope>NUCLEOTIDE SEQUENCE</scope>
    <source>
        <strain evidence="13">C-006</strain>
    </source>
</reference>
<accession>A0ABY4SSP8</accession>
<keyword evidence="8 10" id="KW-0511">Multifunctional enzyme</keyword>
<dbReference type="Proteomes" id="UP001056834">
    <property type="component" value="Chromosome"/>
</dbReference>
<comment type="similarity">
    <text evidence="1 10">Belongs to the thiolase-like superfamily. FabH family.</text>
</comment>
<evidence type="ECO:0000256" key="2">
    <source>
        <dbReference type="ARBA" id="ARBA00022490"/>
    </source>
</evidence>
<comment type="function">
    <text evidence="10">Catalyzes the condensation reaction of fatty acid synthesis by the addition to an acyl acceptor of two carbons from malonyl-ACP. Catalyzes the first condensation reaction which initiates fatty acid synthesis and may therefore play a role in governing the total rate of fatty acid production. Possesses both acetoacetyl-ACP synthase and acetyl transacylase activities. Its substrate specificity determines the biosynthesis of branched-chain and/or straight-chain of fatty acids.</text>
</comment>
<keyword evidence="9 10" id="KW-0012">Acyltransferase</keyword>
<keyword evidence="2 10" id="KW-0963">Cytoplasm</keyword>
<feature type="active site" evidence="10">
    <location>
        <position position="245"/>
    </location>
</feature>
<keyword evidence="14" id="KW-1185">Reference proteome</keyword>
<keyword evidence="4 10" id="KW-0808">Transferase</keyword>
<evidence type="ECO:0000259" key="12">
    <source>
        <dbReference type="Pfam" id="PF08545"/>
    </source>
</evidence>
<proteinExistence type="inferred from homology"/>
<dbReference type="Pfam" id="PF08545">
    <property type="entry name" value="ACP_syn_III"/>
    <property type="match status" value="1"/>
</dbReference>
<dbReference type="NCBIfam" id="TIGR00747">
    <property type="entry name" value="fabH"/>
    <property type="match status" value="1"/>
</dbReference>
<dbReference type="HAMAP" id="MF_01815">
    <property type="entry name" value="FabH"/>
    <property type="match status" value="1"/>
</dbReference>
<evidence type="ECO:0000313" key="13">
    <source>
        <dbReference type="EMBL" id="URJ24911.1"/>
    </source>
</evidence>
<keyword evidence="5 10" id="KW-0276">Fatty acid metabolism</keyword>
<comment type="pathway">
    <text evidence="10">Lipid metabolism; fatty acid biosynthesis.</text>
</comment>
<sequence>MFTRIFGTGSYLPKYIRSNALLEKMINTSHEWIVARTGIQERHISNANETVAKMGYFAAKKALEMSCLHAEKVGIIIVATTTSSHAFPSSACQIQRDLRIKDTIAFDLSAACSGFVYALDIANQYVKHGNVEYALVVGSDILSHTLDPTDRGTLILFGDGAGAVILGRSKTPGIISTHLHADGYYGNLLTLSNYNRYSSSMSDNYLKMSGNKVFKMAVSIVTRVINEALDVNNLCQDELDWLIPHQANLRIISAVAKKLSIDMKKVIVTLDRHGNTSAASVPLALDASVRDGRIKPDQLVLLEAFGAGFTWGSVLLRF</sequence>
<evidence type="ECO:0000256" key="1">
    <source>
        <dbReference type="ARBA" id="ARBA00008642"/>
    </source>
</evidence>
<evidence type="ECO:0000256" key="4">
    <source>
        <dbReference type="ARBA" id="ARBA00022679"/>
    </source>
</evidence>
<dbReference type="SUPFAM" id="SSF53901">
    <property type="entry name" value="Thiolase-like"/>
    <property type="match status" value="1"/>
</dbReference>
<evidence type="ECO:0000256" key="7">
    <source>
        <dbReference type="ARBA" id="ARBA00023160"/>
    </source>
</evidence>
<dbReference type="InterPro" id="IPR016039">
    <property type="entry name" value="Thiolase-like"/>
</dbReference>
<keyword evidence="3 10" id="KW-0444">Lipid biosynthesis</keyword>
<dbReference type="EC" id="2.3.1.180" evidence="10"/>
<feature type="domain" description="Beta-ketoacyl-[acyl-carrier-protein] synthase III N-terminal" evidence="12">
    <location>
        <begin position="106"/>
        <end position="183"/>
    </location>
</feature>
<feature type="domain" description="Beta-ketoacyl-[acyl-carrier-protein] synthase III C-terminal" evidence="11">
    <location>
        <begin position="230"/>
        <end position="317"/>
    </location>
</feature>
<dbReference type="NCBIfam" id="NF006829">
    <property type="entry name" value="PRK09352.1"/>
    <property type="match status" value="1"/>
</dbReference>
<evidence type="ECO:0000313" key="14">
    <source>
        <dbReference type="Proteomes" id="UP001056834"/>
    </source>
</evidence>
<gene>
    <name evidence="10" type="primary">fabH</name>
    <name evidence="13" type="ORF">M9405_01965</name>
</gene>
<evidence type="ECO:0000256" key="8">
    <source>
        <dbReference type="ARBA" id="ARBA00023268"/>
    </source>
</evidence>
<comment type="subcellular location">
    <subcellularLocation>
        <location evidence="10">Cytoplasm</location>
    </subcellularLocation>
</comment>
<dbReference type="CDD" id="cd00830">
    <property type="entry name" value="KAS_III"/>
    <property type="match status" value="1"/>
</dbReference>
<feature type="active site" evidence="10">
    <location>
        <position position="275"/>
    </location>
</feature>
<evidence type="ECO:0000259" key="11">
    <source>
        <dbReference type="Pfam" id="PF08541"/>
    </source>
</evidence>
<evidence type="ECO:0000256" key="10">
    <source>
        <dbReference type="HAMAP-Rule" id="MF_01815"/>
    </source>
</evidence>
<dbReference type="Gene3D" id="3.40.47.10">
    <property type="match status" value="1"/>
</dbReference>
<dbReference type="InterPro" id="IPR004655">
    <property type="entry name" value="FabH"/>
</dbReference>
<comment type="subunit">
    <text evidence="10">Homodimer.</text>
</comment>
<protein>
    <recommendedName>
        <fullName evidence="10">Beta-ketoacyl-[acyl-carrier-protein] synthase III</fullName>
        <shortName evidence="10">Beta-ketoacyl-ACP synthase III</shortName>
        <shortName evidence="10">KAS III</shortName>
        <ecNumber evidence="10">2.3.1.180</ecNumber>
    </recommendedName>
    <alternativeName>
        <fullName evidence="10">3-oxoacyl-[acyl-carrier-protein] synthase 3</fullName>
    </alternativeName>
    <alternativeName>
        <fullName evidence="10">3-oxoacyl-[acyl-carrier-protein] synthase III</fullName>
    </alternativeName>
</protein>
<dbReference type="EMBL" id="CP097762">
    <property type="protein sequence ID" value="URJ24911.1"/>
    <property type="molecule type" value="Genomic_DNA"/>
</dbReference>
<dbReference type="InterPro" id="IPR013747">
    <property type="entry name" value="ACP_syn_III_C"/>
</dbReference>
<comment type="catalytic activity">
    <reaction evidence="10">
        <text>malonyl-[ACP] + acetyl-CoA + H(+) = 3-oxobutanoyl-[ACP] + CO2 + CoA</text>
        <dbReference type="Rhea" id="RHEA:12080"/>
        <dbReference type="Rhea" id="RHEA-COMP:9623"/>
        <dbReference type="Rhea" id="RHEA-COMP:9625"/>
        <dbReference type="ChEBI" id="CHEBI:15378"/>
        <dbReference type="ChEBI" id="CHEBI:16526"/>
        <dbReference type="ChEBI" id="CHEBI:57287"/>
        <dbReference type="ChEBI" id="CHEBI:57288"/>
        <dbReference type="ChEBI" id="CHEBI:78449"/>
        <dbReference type="ChEBI" id="CHEBI:78450"/>
        <dbReference type="EC" id="2.3.1.180"/>
    </reaction>
</comment>
<evidence type="ECO:0000256" key="5">
    <source>
        <dbReference type="ARBA" id="ARBA00022832"/>
    </source>
</evidence>
<keyword evidence="6 10" id="KW-0443">Lipid metabolism</keyword>
<dbReference type="RefSeq" id="WP_250223039.1">
    <property type="nucleotide sequence ID" value="NZ_CP097762.1"/>
</dbReference>